<accession>A0A074M437</accession>
<organism evidence="1 2">
    <name type="scientific">Erythrobacter longus</name>
    <dbReference type="NCBI Taxonomy" id="1044"/>
    <lineage>
        <taxon>Bacteria</taxon>
        <taxon>Pseudomonadati</taxon>
        <taxon>Pseudomonadota</taxon>
        <taxon>Alphaproteobacteria</taxon>
        <taxon>Sphingomonadales</taxon>
        <taxon>Erythrobacteraceae</taxon>
        <taxon>Erythrobacter/Porphyrobacter group</taxon>
        <taxon>Erythrobacter</taxon>
    </lineage>
</organism>
<dbReference type="eggNOG" id="ENOG5032I3Z">
    <property type="taxonomic scope" value="Bacteria"/>
</dbReference>
<dbReference type="OrthoDB" id="7429071at2"/>
<dbReference type="STRING" id="1044.EH31_12250"/>
<evidence type="ECO:0000313" key="1">
    <source>
        <dbReference type="EMBL" id="KEO89411.1"/>
    </source>
</evidence>
<dbReference type="AlphaFoldDB" id="A0A074M437"/>
<dbReference type="RefSeq" id="WP_034960554.1">
    <property type="nucleotide sequence ID" value="NZ_JMIW01000005.1"/>
</dbReference>
<dbReference type="Proteomes" id="UP000027647">
    <property type="component" value="Unassembled WGS sequence"/>
</dbReference>
<keyword evidence="2" id="KW-1185">Reference proteome</keyword>
<dbReference type="EMBL" id="JMIW01000005">
    <property type="protein sequence ID" value="KEO89411.1"/>
    <property type="molecule type" value="Genomic_DNA"/>
</dbReference>
<sequence>MIGIAFLTLSAAAPPPFPSLAPSPTLEPEVENEIVVIGRQLRDWRGSWKLKDGAVVCKTRKSTGDKDIDAIGCDAMTSCMTPLVPEFVALEQMDLSRREMGNRLNAVLEQGNVGQCTFSRREEGIEALAAARRGDGS</sequence>
<protein>
    <submittedName>
        <fullName evidence="1">Uncharacterized protein</fullName>
    </submittedName>
</protein>
<comment type="caution">
    <text evidence="1">The sequence shown here is derived from an EMBL/GenBank/DDBJ whole genome shotgun (WGS) entry which is preliminary data.</text>
</comment>
<reference evidence="1 2" key="1">
    <citation type="submission" date="2014-04" db="EMBL/GenBank/DDBJ databases">
        <title>A comprehensive comparison of genomes of Erythrobacter spp. strains.</title>
        <authorList>
            <person name="Zheng Q."/>
        </authorList>
    </citation>
    <scope>NUCLEOTIDE SEQUENCE [LARGE SCALE GENOMIC DNA]</scope>
    <source>
        <strain evidence="1 2">DSM 6997</strain>
    </source>
</reference>
<proteinExistence type="predicted"/>
<evidence type="ECO:0000313" key="2">
    <source>
        <dbReference type="Proteomes" id="UP000027647"/>
    </source>
</evidence>
<name>A0A074M437_ERYLO</name>
<gene>
    <name evidence="1" type="ORF">EH31_12250</name>
</gene>